<evidence type="ECO:0000313" key="7">
    <source>
        <dbReference type="EMBL" id="TFD62565.1"/>
    </source>
</evidence>
<dbReference type="InterPro" id="IPR000847">
    <property type="entry name" value="LysR_HTH_N"/>
</dbReference>
<dbReference type="InterPro" id="IPR050950">
    <property type="entry name" value="HTH-type_LysR_regulators"/>
</dbReference>
<organism evidence="7 8">
    <name type="scientific">Cryobacterium suzukii</name>
    <dbReference type="NCBI Taxonomy" id="1259198"/>
    <lineage>
        <taxon>Bacteria</taxon>
        <taxon>Bacillati</taxon>
        <taxon>Actinomycetota</taxon>
        <taxon>Actinomycetes</taxon>
        <taxon>Micrococcales</taxon>
        <taxon>Microbacteriaceae</taxon>
        <taxon>Cryobacterium</taxon>
    </lineage>
</organism>
<dbReference type="PROSITE" id="PS50931">
    <property type="entry name" value="HTH_LYSR"/>
    <property type="match status" value="1"/>
</dbReference>
<dbReference type="InterPro" id="IPR036388">
    <property type="entry name" value="WH-like_DNA-bd_sf"/>
</dbReference>
<evidence type="ECO:0000256" key="2">
    <source>
        <dbReference type="ARBA" id="ARBA00023015"/>
    </source>
</evidence>
<evidence type="ECO:0000313" key="8">
    <source>
        <dbReference type="Proteomes" id="UP000298170"/>
    </source>
</evidence>
<evidence type="ECO:0000256" key="1">
    <source>
        <dbReference type="ARBA" id="ARBA00009437"/>
    </source>
</evidence>
<dbReference type="Proteomes" id="UP000298170">
    <property type="component" value="Unassembled WGS sequence"/>
</dbReference>
<feature type="signal peptide" evidence="5">
    <location>
        <begin position="1"/>
        <end position="22"/>
    </location>
</feature>
<comment type="similarity">
    <text evidence="1">Belongs to the LysR transcriptional regulatory family.</text>
</comment>
<dbReference type="Pfam" id="PF03466">
    <property type="entry name" value="LysR_substrate"/>
    <property type="match status" value="1"/>
</dbReference>
<dbReference type="Pfam" id="PF00126">
    <property type="entry name" value="HTH_1"/>
    <property type="match status" value="1"/>
</dbReference>
<dbReference type="EMBL" id="SOHJ01000002">
    <property type="protein sequence ID" value="TFD62565.1"/>
    <property type="molecule type" value="Genomic_DNA"/>
</dbReference>
<dbReference type="Gene3D" id="3.40.190.290">
    <property type="match status" value="1"/>
</dbReference>
<accession>A0A4R9AIF9</accession>
<dbReference type="Gene3D" id="1.10.10.10">
    <property type="entry name" value="Winged helix-like DNA-binding domain superfamily/Winged helix DNA-binding domain"/>
    <property type="match status" value="1"/>
</dbReference>
<dbReference type="CDD" id="cd05466">
    <property type="entry name" value="PBP2_LTTR_substrate"/>
    <property type="match status" value="1"/>
</dbReference>
<name>A0A4R9AIF9_9MICO</name>
<dbReference type="InterPro" id="IPR005119">
    <property type="entry name" value="LysR_subst-bd"/>
</dbReference>
<dbReference type="GO" id="GO:0003700">
    <property type="term" value="F:DNA-binding transcription factor activity"/>
    <property type="evidence" value="ECO:0007669"/>
    <property type="project" value="InterPro"/>
</dbReference>
<dbReference type="PRINTS" id="PR00039">
    <property type="entry name" value="HTHLYSR"/>
</dbReference>
<keyword evidence="8" id="KW-1185">Reference proteome</keyword>
<dbReference type="GO" id="GO:0005829">
    <property type="term" value="C:cytosol"/>
    <property type="evidence" value="ECO:0007669"/>
    <property type="project" value="TreeGrafter"/>
</dbReference>
<evidence type="ECO:0000256" key="3">
    <source>
        <dbReference type="ARBA" id="ARBA00023125"/>
    </source>
</evidence>
<dbReference type="PANTHER" id="PTHR30419:SF30">
    <property type="entry name" value="LYSR FAMILY TRANSCRIPTIONAL REGULATOR"/>
    <property type="match status" value="1"/>
</dbReference>
<feature type="domain" description="HTH lysR-type" evidence="6">
    <location>
        <begin position="1"/>
        <end position="58"/>
    </location>
</feature>
<keyword evidence="4" id="KW-0804">Transcription</keyword>
<dbReference type="InterPro" id="IPR036390">
    <property type="entry name" value="WH_DNA-bd_sf"/>
</dbReference>
<evidence type="ECO:0000256" key="4">
    <source>
        <dbReference type="ARBA" id="ARBA00023163"/>
    </source>
</evidence>
<reference evidence="7 8" key="1">
    <citation type="submission" date="2019-03" db="EMBL/GenBank/DDBJ databases">
        <title>Genomics of glacier-inhabiting Cryobacterium strains.</title>
        <authorList>
            <person name="Liu Q."/>
            <person name="Xin Y.-H."/>
        </authorList>
    </citation>
    <scope>NUCLEOTIDE SEQUENCE [LARGE SCALE GENOMIC DNA]</scope>
    <source>
        <strain evidence="7 8">Sr39</strain>
    </source>
</reference>
<evidence type="ECO:0000259" key="6">
    <source>
        <dbReference type="PROSITE" id="PS50931"/>
    </source>
</evidence>
<gene>
    <name evidence="7" type="ORF">E3T39_01035</name>
</gene>
<sequence>MTIVQLRAFLAAYTLGSFTAAANDLGTSQASISELIRRLEEIVGLSLFIRGGRRLIATAAADELRRHAEQSVRSIDNGLEALRSMAALEGGVCTFGVLRNAGYYDLSDLVQRFHVLYPQVKVRLIGLNSALVAESIASGELEAGLVVLPVLETGLLIKPLFQDEVLYASATRDPALGPMTMEEMAQSQLVLYDAYAGWTDPTRKQILERAQMRGLSIDPVMEVEHVETALSLVSTGAADTIVCRTITEGSSFPKNINLVPFKEPLYDTIALAQRESTYLSPATLKIAELAEKTLLARMQIV</sequence>
<feature type="chain" id="PRO_5038525657" evidence="5">
    <location>
        <begin position="23"/>
        <end position="301"/>
    </location>
</feature>
<dbReference type="AlphaFoldDB" id="A0A4R9AIF9"/>
<dbReference type="SUPFAM" id="SSF53850">
    <property type="entry name" value="Periplasmic binding protein-like II"/>
    <property type="match status" value="1"/>
</dbReference>
<protein>
    <submittedName>
        <fullName evidence="7">LysR family transcriptional regulator</fullName>
    </submittedName>
</protein>
<dbReference type="GO" id="GO:0003677">
    <property type="term" value="F:DNA binding"/>
    <property type="evidence" value="ECO:0007669"/>
    <property type="project" value="UniProtKB-KW"/>
</dbReference>
<keyword evidence="2" id="KW-0805">Transcription regulation</keyword>
<proteinExistence type="inferred from homology"/>
<dbReference type="RefSeq" id="WP_134512920.1">
    <property type="nucleotide sequence ID" value="NZ_SOHJ01000002.1"/>
</dbReference>
<dbReference type="PANTHER" id="PTHR30419">
    <property type="entry name" value="HTH-TYPE TRANSCRIPTIONAL REGULATOR YBHD"/>
    <property type="match status" value="1"/>
</dbReference>
<dbReference type="SUPFAM" id="SSF46785">
    <property type="entry name" value="Winged helix' DNA-binding domain"/>
    <property type="match status" value="1"/>
</dbReference>
<comment type="caution">
    <text evidence="7">The sequence shown here is derived from an EMBL/GenBank/DDBJ whole genome shotgun (WGS) entry which is preliminary data.</text>
</comment>
<keyword evidence="3" id="KW-0238">DNA-binding</keyword>
<evidence type="ECO:0000256" key="5">
    <source>
        <dbReference type="SAM" id="SignalP"/>
    </source>
</evidence>
<dbReference type="OrthoDB" id="3636008at2"/>
<keyword evidence="5" id="KW-0732">Signal</keyword>